<organism evidence="1 2">
    <name type="scientific">Campylobacter coli</name>
    <dbReference type="NCBI Taxonomy" id="195"/>
    <lineage>
        <taxon>Bacteria</taxon>
        <taxon>Pseudomonadati</taxon>
        <taxon>Campylobacterota</taxon>
        <taxon>Epsilonproteobacteria</taxon>
        <taxon>Campylobacterales</taxon>
        <taxon>Campylobacteraceae</taxon>
        <taxon>Campylobacter</taxon>
    </lineage>
</organism>
<gene>
    <name evidence="1" type="ORF">BZ274_07980</name>
</gene>
<sequence>MGTNAVEILKDIKTDEFLNAINIIKVIDIENILEFKDLVDAFVNDKYNIEAKATIYLKVVLNKTDFFRTYLESKISKEFSEYHAKEQEKNYFTKFFNVIEKSLDELTGETEESRAKFKKQVKEIFEKIFTKKENNESK</sequence>
<dbReference type="Proteomes" id="UP000382436">
    <property type="component" value="Unassembled WGS sequence"/>
</dbReference>
<reference evidence="1 2" key="1">
    <citation type="submission" date="2018-05" db="EMBL/GenBank/DDBJ databases">
        <authorList>
            <consortium name="PulseNet: The National Subtyping Network for Foodborne Disease Surveillance"/>
            <person name="Tarr C.L."/>
            <person name="Trees E."/>
            <person name="Katz L.S."/>
            <person name="Carleton-Romer H.A."/>
            <person name="Stroika S."/>
            <person name="Kucerova Z."/>
            <person name="Roache K.F."/>
            <person name="Sabol A.L."/>
            <person name="Besser J."/>
            <person name="Gerner-Smidt P."/>
        </authorList>
    </citation>
    <scope>NUCLEOTIDE SEQUENCE [LARGE SCALE GENOMIC DNA]</scope>
    <source>
        <strain evidence="1 2">PNUSAC001435</strain>
    </source>
</reference>
<dbReference type="EMBL" id="AACBVJ010000017">
    <property type="protein sequence ID" value="EAJ9198098.1"/>
    <property type="molecule type" value="Genomic_DNA"/>
</dbReference>
<proteinExistence type="predicted"/>
<dbReference type="AlphaFoldDB" id="A0A644SAW1"/>
<comment type="caution">
    <text evidence="1">The sequence shown here is derived from an EMBL/GenBank/DDBJ whole genome shotgun (WGS) entry which is preliminary data.</text>
</comment>
<evidence type="ECO:0000313" key="1">
    <source>
        <dbReference type="EMBL" id="EAJ9198098.1"/>
    </source>
</evidence>
<accession>A0A644SAW1</accession>
<evidence type="ECO:0000313" key="2">
    <source>
        <dbReference type="Proteomes" id="UP000382436"/>
    </source>
</evidence>
<protein>
    <submittedName>
        <fullName evidence="1">Uncharacterized protein</fullName>
    </submittedName>
</protein>
<name>A0A644SAW1_CAMCO</name>